<feature type="transmembrane region" description="Helical" evidence="1">
    <location>
        <begin position="73"/>
        <end position="92"/>
    </location>
</feature>
<dbReference type="InterPro" id="IPR001610">
    <property type="entry name" value="PAC"/>
</dbReference>
<feature type="domain" description="EAL" evidence="4">
    <location>
        <begin position="574"/>
        <end position="828"/>
    </location>
</feature>
<dbReference type="CDD" id="cd01948">
    <property type="entry name" value="EAL"/>
    <property type="match status" value="1"/>
</dbReference>
<dbReference type="NCBIfam" id="TIGR00254">
    <property type="entry name" value="GGDEF"/>
    <property type="match status" value="1"/>
</dbReference>
<dbReference type="InterPro" id="IPR052155">
    <property type="entry name" value="Biofilm_reg_signaling"/>
</dbReference>
<evidence type="ECO:0000256" key="1">
    <source>
        <dbReference type="SAM" id="Phobius"/>
    </source>
</evidence>
<dbReference type="Proteomes" id="UP000199208">
    <property type="component" value="Unassembled WGS sequence"/>
</dbReference>
<feature type="transmembrane region" description="Helical" evidence="1">
    <location>
        <begin position="36"/>
        <end position="53"/>
    </location>
</feature>
<dbReference type="Pfam" id="PF08447">
    <property type="entry name" value="PAS_3"/>
    <property type="match status" value="1"/>
</dbReference>
<organism evidence="6 7">
    <name type="scientific">Acidaminobacter hydrogenoformans DSM 2784</name>
    <dbReference type="NCBI Taxonomy" id="1120920"/>
    <lineage>
        <taxon>Bacteria</taxon>
        <taxon>Bacillati</taxon>
        <taxon>Bacillota</taxon>
        <taxon>Clostridia</taxon>
        <taxon>Peptostreptococcales</taxon>
        <taxon>Acidaminobacteraceae</taxon>
        <taxon>Acidaminobacter</taxon>
    </lineage>
</organism>
<dbReference type="CDD" id="cd01949">
    <property type="entry name" value="GGDEF"/>
    <property type="match status" value="1"/>
</dbReference>
<dbReference type="InterPro" id="IPR035965">
    <property type="entry name" value="PAS-like_dom_sf"/>
</dbReference>
<reference evidence="6 7" key="1">
    <citation type="submission" date="2016-10" db="EMBL/GenBank/DDBJ databases">
        <authorList>
            <person name="de Groot N.N."/>
        </authorList>
    </citation>
    <scope>NUCLEOTIDE SEQUENCE [LARGE SCALE GENOMIC DNA]</scope>
    <source>
        <strain evidence="6 7">DSM 2784</strain>
    </source>
</reference>
<keyword evidence="1" id="KW-0472">Membrane</keyword>
<dbReference type="PROSITE" id="PS50113">
    <property type="entry name" value="PAC"/>
    <property type="match status" value="2"/>
</dbReference>
<dbReference type="SUPFAM" id="SSF55785">
    <property type="entry name" value="PYP-like sensor domain (PAS domain)"/>
    <property type="match status" value="2"/>
</dbReference>
<keyword evidence="1" id="KW-1133">Transmembrane helix</keyword>
<feature type="domain" description="PAC" evidence="3">
    <location>
        <begin position="219"/>
        <end position="271"/>
    </location>
</feature>
<dbReference type="PROSITE" id="PS50883">
    <property type="entry name" value="EAL"/>
    <property type="match status" value="1"/>
</dbReference>
<dbReference type="PROSITE" id="PS50112">
    <property type="entry name" value="PAS"/>
    <property type="match status" value="1"/>
</dbReference>
<dbReference type="Gene3D" id="3.30.450.20">
    <property type="entry name" value="PAS domain"/>
    <property type="match status" value="2"/>
</dbReference>
<name>A0A1G5S6N4_9FIRM</name>
<dbReference type="InterPro" id="IPR000700">
    <property type="entry name" value="PAS-assoc_C"/>
</dbReference>
<evidence type="ECO:0000259" key="5">
    <source>
        <dbReference type="PROSITE" id="PS50887"/>
    </source>
</evidence>
<dbReference type="PROSITE" id="PS50887">
    <property type="entry name" value="GGDEF"/>
    <property type="match status" value="1"/>
</dbReference>
<accession>A0A1G5S6N4</accession>
<dbReference type="CDD" id="cd00130">
    <property type="entry name" value="PAS"/>
    <property type="match status" value="2"/>
</dbReference>
<dbReference type="InterPro" id="IPR000160">
    <property type="entry name" value="GGDEF_dom"/>
</dbReference>
<sequence>MLSNKSDWLKHRASEIENNRDALIAEKKRLNPAKETLRIIMTYLTIGILWILFSDYFLSRLIQDSARFRTLQLYKGWIYVIATGAVFYLIILKRIKLFSKAISHIHEETQVLSAYEHQLDEITTILERQHEVLTHQKAALANSDQRYRLAVEGSNDALWEWDLETGHYHSSILSKPQYHLSEHPPANRIEDWIAILHPEDREMIQSALAQFVESSDNLYENTYRIYSDAGEIRWIQSRAVAFRDDNGKAKKIAGSHTDITDIILMNNAMNQEKKLLENVLLKSPVMILMMNPDGQIIRFNPMAERITGYEAPEVIGRDVLELLSIPNELERNRKFIEHLLQGEKKDHFDISILCKDGRKADILWYTSVIRDQQGALKYILSVGVDDTENRVMLDQLHDMAYYDPLTHLPNRSFFRLQVQQQLAETLEQSRKVALVYLDLVNFKHINDSVGVEAGDQLLQVFAGKLRDIFPEPNLISRIGGDEFALLVESSENEDEMSMTKRMCSAAEALKFKWVCHEQEFMVSATLGMALYPTHAGDLNTLEISADTALFHAKAHDRGKCVLFKDDMRDKILNSIQMSSLLRTALDQNLFSLVYQPILELNTMTVSGVEALIRLNDSDGRPVSPMVFIPYAEQHGYISSISEWVIKTAAQQTSDWRRLGFDNLRMSINLSGKCLTNSAVVNTLQKYVKACRLKPEAFDLEITETAIIEDLDLSLNILDELKALGFSISLDDFGSGYSSLTYLNKLPIDTLKIDREFISQIQNEEDELHLLSAIINLAHQLGLRVLAEGVETETQLNYLIRQGCDLAQGYYFCKPVPSEEAERFIASRGFNAAEEISVENIR</sequence>
<dbReference type="SMART" id="SM00091">
    <property type="entry name" value="PAS"/>
    <property type="match status" value="2"/>
</dbReference>
<dbReference type="InterPro" id="IPR029787">
    <property type="entry name" value="Nucleotide_cyclase"/>
</dbReference>
<dbReference type="Pfam" id="PF00990">
    <property type="entry name" value="GGDEF"/>
    <property type="match status" value="1"/>
</dbReference>
<feature type="domain" description="GGDEF" evidence="5">
    <location>
        <begin position="430"/>
        <end position="565"/>
    </location>
</feature>
<dbReference type="AlphaFoldDB" id="A0A1G5S6N4"/>
<dbReference type="Pfam" id="PF00989">
    <property type="entry name" value="PAS"/>
    <property type="match status" value="1"/>
</dbReference>
<dbReference type="SMART" id="SM00086">
    <property type="entry name" value="PAC"/>
    <property type="match status" value="2"/>
</dbReference>
<keyword evidence="1" id="KW-0812">Transmembrane</keyword>
<dbReference type="PANTHER" id="PTHR44757:SF2">
    <property type="entry name" value="BIOFILM ARCHITECTURE MAINTENANCE PROTEIN MBAA"/>
    <property type="match status" value="1"/>
</dbReference>
<dbReference type="RefSeq" id="WP_170829500.1">
    <property type="nucleotide sequence ID" value="NZ_FMWL01000025.1"/>
</dbReference>
<feature type="domain" description="PAS" evidence="2">
    <location>
        <begin position="272"/>
        <end position="343"/>
    </location>
</feature>
<dbReference type="SMART" id="SM00052">
    <property type="entry name" value="EAL"/>
    <property type="match status" value="1"/>
</dbReference>
<evidence type="ECO:0000313" key="6">
    <source>
        <dbReference type="EMBL" id="SCZ81878.1"/>
    </source>
</evidence>
<dbReference type="InterPro" id="IPR013767">
    <property type="entry name" value="PAS_fold"/>
</dbReference>
<dbReference type="SUPFAM" id="SSF141868">
    <property type="entry name" value="EAL domain-like"/>
    <property type="match status" value="1"/>
</dbReference>
<dbReference type="SUPFAM" id="SSF55073">
    <property type="entry name" value="Nucleotide cyclase"/>
    <property type="match status" value="1"/>
</dbReference>
<evidence type="ECO:0000259" key="2">
    <source>
        <dbReference type="PROSITE" id="PS50112"/>
    </source>
</evidence>
<dbReference type="InterPro" id="IPR013655">
    <property type="entry name" value="PAS_fold_3"/>
</dbReference>
<dbReference type="EMBL" id="FMWL01000025">
    <property type="protein sequence ID" value="SCZ81878.1"/>
    <property type="molecule type" value="Genomic_DNA"/>
</dbReference>
<keyword evidence="7" id="KW-1185">Reference proteome</keyword>
<feature type="domain" description="PAC" evidence="3">
    <location>
        <begin position="346"/>
        <end position="398"/>
    </location>
</feature>
<dbReference type="InterPro" id="IPR000014">
    <property type="entry name" value="PAS"/>
</dbReference>
<dbReference type="InterPro" id="IPR035919">
    <property type="entry name" value="EAL_sf"/>
</dbReference>
<evidence type="ECO:0000259" key="3">
    <source>
        <dbReference type="PROSITE" id="PS50113"/>
    </source>
</evidence>
<dbReference type="InterPro" id="IPR043128">
    <property type="entry name" value="Rev_trsase/Diguanyl_cyclase"/>
</dbReference>
<evidence type="ECO:0000313" key="7">
    <source>
        <dbReference type="Proteomes" id="UP000199208"/>
    </source>
</evidence>
<dbReference type="Gene3D" id="3.20.20.450">
    <property type="entry name" value="EAL domain"/>
    <property type="match status" value="1"/>
</dbReference>
<dbReference type="InterPro" id="IPR001633">
    <property type="entry name" value="EAL_dom"/>
</dbReference>
<dbReference type="STRING" id="1120920.SAMN03080599_03124"/>
<gene>
    <name evidence="6" type="ORF">SAMN03080599_03124</name>
</gene>
<protein>
    <submittedName>
        <fullName evidence="6">PAS domain S-box-containing protein/diguanylate cyclase (GGDEF) domain-containing protein</fullName>
    </submittedName>
</protein>
<dbReference type="NCBIfam" id="TIGR00229">
    <property type="entry name" value="sensory_box"/>
    <property type="match status" value="1"/>
</dbReference>
<proteinExistence type="predicted"/>
<dbReference type="GO" id="GO:0006355">
    <property type="term" value="P:regulation of DNA-templated transcription"/>
    <property type="evidence" value="ECO:0007669"/>
    <property type="project" value="InterPro"/>
</dbReference>
<dbReference type="PANTHER" id="PTHR44757">
    <property type="entry name" value="DIGUANYLATE CYCLASE DGCP"/>
    <property type="match status" value="1"/>
</dbReference>
<dbReference type="Pfam" id="PF00563">
    <property type="entry name" value="EAL"/>
    <property type="match status" value="1"/>
</dbReference>
<evidence type="ECO:0000259" key="4">
    <source>
        <dbReference type="PROSITE" id="PS50883"/>
    </source>
</evidence>
<dbReference type="Gene3D" id="3.30.70.270">
    <property type="match status" value="1"/>
</dbReference>
<dbReference type="SMART" id="SM00267">
    <property type="entry name" value="GGDEF"/>
    <property type="match status" value="1"/>
</dbReference>